<sequence length="205" mass="22881">MDSRIEKTLAQLEKNRITGHFVETPEALHRLIASLVPEGATVSVGGSMTLFETGTIDFLRNGTYEFWDRYAEGLTPEDTKALYRKSFSADAYFSSVNAITEDGWLYNIDGLGNRVASIIYGPDKVFLIAGTNKIVKDMEAAEIRLRHKAAPANAVRLNRNTPCAKTGVCMDCKHKDRICSAYVKIGWQFDPNRIHVILINGNFGY</sequence>
<feature type="domain" description="LUD" evidence="1">
    <location>
        <begin position="5"/>
        <end position="199"/>
    </location>
</feature>
<accession>A0ABS2MRQ6</accession>
<keyword evidence="3" id="KW-1185">Reference proteome</keyword>
<comment type="caution">
    <text evidence="2">The sequence shown here is derived from an EMBL/GenBank/DDBJ whole genome shotgun (WGS) entry which is preliminary data.</text>
</comment>
<dbReference type="PIRSF" id="PIRSF020269">
    <property type="entry name" value="DUF1121"/>
    <property type="match status" value="1"/>
</dbReference>
<reference evidence="2 3" key="1">
    <citation type="submission" date="2021-01" db="EMBL/GenBank/DDBJ databases">
        <title>Genomic Encyclopedia of Type Strains, Phase IV (KMG-IV): sequencing the most valuable type-strain genomes for metagenomic binning, comparative biology and taxonomic classification.</title>
        <authorList>
            <person name="Goeker M."/>
        </authorList>
    </citation>
    <scope>NUCLEOTIDE SEQUENCE [LARGE SCALE GENOMIC DNA]</scope>
    <source>
        <strain evidence="2 3">DSM 24436</strain>
    </source>
</reference>
<organism evidence="2 3">
    <name type="scientific">Fusibacter tunisiensis</name>
    <dbReference type="NCBI Taxonomy" id="1008308"/>
    <lineage>
        <taxon>Bacteria</taxon>
        <taxon>Bacillati</taxon>
        <taxon>Bacillota</taxon>
        <taxon>Clostridia</taxon>
        <taxon>Eubacteriales</taxon>
        <taxon>Eubacteriales Family XII. Incertae Sedis</taxon>
        <taxon>Fusibacter</taxon>
    </lineage>
</organism>
<evidence type="ECO:0000259" key="1">
    <source>
        <dbReference type="Pfam" id="PF02589"/>
    </source>
</evidence>
<dbReference type="Proteomes" id="UP000767854">
    <property type="component" value="Unassembled WGS sequence"/>
</dbReference>
<dbReference type="InterPro" id="IPR037171">
    <property type="entry name" value="NagB/RpiA_transferase-like"/>
</dbReference>
<gene>
    <name evidence="2" type="ORF">JOC49_001590</name>
</gene>
<dbReference type="PANTHER" id="PTHR36179:SF2">
    <property type="entry name" value="LUD DOMAIN-CONTAINING PROTEIN"/>
    <property type="match status" value="1"/>
</dbReference>
<proteinExistence type="predicted"/>
<dbReference type="PANTHER" id="PTHR36179">
    <property type="entry name" value="LUD_DOM DOMAIN-CONTAINING PROTEIN"/>
    <property type="match status" value="1"/>
</dbReference>
<dbReference type="RefSeq" id="WP_204664096.1">
    <property type="nucleotide sequence ID" value="NZ_JAFBDT010000011.1"/>
</dbReference>
<protein>
    <submittedName>
        <fullName evidence="2">L-lactate utilization protein LutB</fullName>
    </submittedName>
</protein>
<evidence type="ECO:0000313" key="2">
    <source>
        <dbReference type="EMBL" id="MBM7562047.1"/>
    </source>
</evidence>
<evidence type="ECO:0000313" key="3">
    <source>
        <dbReference type="Proteomes" id="UP000767854"/>
    </source>
</evidence>
<dbReference type="Pfam" id="PF02589">
    <property type="entry name" value="LUD_dom"/>
    <property type="match status" value="1"/>
</dbReference>
<name>A0ABS2MRQ6_9FIRM</name>
<dbReference type="SUPFAM" id="SSF100950">
    <property type="entry name" value="NagB/RpiA/CoA transferase-like"/>
    <property type="match status" value="1"/>
</dbReference>
<dbReference type="EMBL" id="JAFBDT010000011">
    <property type="protein sequence ID" value="MBM7562047.1"/>
    <property type="molecule type" value="Genomic_DNA"/>
</dbReference>
<dbReference type="InterPro" id="IPR003741">
    <property type="entry name" value="LUD_dom"/>
</dbReference>
<dbReference type="InterPro" id="IPR009501">
    <property type="entry name" value="UCP020269"/>
</dbReference>